<keyword evidence="1" id="KW-1133">Transmembrane helix</keyword>
<feature type="domain" description="DUF3592" evidence="2">
    <location>
        <begin position="62"/>
        <end position="107"/>
    </location>
</feature>
<gene>
    <name evidence="3" type="ORF">H6H03_09305</name>
</gene>
<evidence type="ECO:0000256" key="1">
    <source>
        <dbReference type="SAM" id="Phobius"/>
    </source>
</evidence>
<evidence type="ECO:0000259" key="2">
    <source>
        <dbReference type="Pfam" id="PF12158"/>
    </source>
</evidence>
<accession>A0ABR8K5I7</accession>
<proteinExistence type="predicted"/>
<evidence type="ECO:0000313" key="3">
    <source>
        <dbReference type="EMBL" id="MBD2734111.1"/>
    </source>
</evidence>
<sequence length="143" mass="15661">MKLHIFTPWLSPSPLAKGYGVHTSRITPLNPPLVRGEIREFCSLPFTRGGLGRGKTRIYQLLHTTRSGESTVFESNAGTNPPQFAKGQQVKILYIPDKPNSATIDSWVSLWLSTLILTGLGSIFALVGGSILLKSFPALRQKT</sequence>
<dbReference type="Proteomes" id="UP000637383">
    <property type="component" value="Unassembled WGS sequence"/>
</dbReference>
<dbReference type="Pfam" id="PF12158">
    <property type="entry name" value="DUF3592"/>
    <property type="match status" value="1"/>
</dbReference>
<comment type="caution">
    <text evidence="3">The sequence shown here is derived from an EMBL/GenBank/DDBJ whole genome shotgun (WGS) entry which is preliminary data.</text>
</comment>
<feature type="transmembrane region" description="Helical" evidence="1">
    <location>
        <begin position="110"/>
        <end position="133"/>
    </location>
</feature>
<dbReference type="InterPro" id="IPR021994">
    <property type="entry name" value="DUF3592"/>
</dbReference>
<reference evidence="3 4" key="1">
    <citation type="journal article" date="2020" name="ISME J.">
        <title>Comparative genomics reveals insights into cyanobacterial evolution and habitat adaptation.</title>
        <authorList>
            <person name="Chen M.Y."/>
            <person name="Teng W.K."/>
            <person name="Zhao L."/>
            <person name="Hu C.X."/>
            <person name="Zhou Y.K."/>
            <person name="Han B.P."/>
            <person name="Song L.R."/>
            <person name="Shu W.S."/>
        </authorList>
    </citation>
    <scope>NUCLEOTIDE SEQUENCE [LARGE SCALE GENOMIC DNA]</scope>
    <source>
        <strain evidence="3 4">FACHB-159</strain>
    </source>
</reference>
<keyword evidence="4" id="KW-1185">Reference proteome</keyword>
<keyword evidence="1" id="KW-0472">Membrane</keyword>
<dbReference type="RefSeq" id="WP_190954831.1">
    <property type="nucleotide sequence ID" value="NZ_JACJTU010000007.1"/>
</dbReference>
<dbReference type="EMBL" id="JACJTU010000007">
    <property type="protein sequence ID" value="MBD2734111.1"/>
    <property type="molecule type" value="Genomic_DNA"/>
</dbReference>
<keyword evidence="1" id="KW-0812">Transmembrane</keyword>
<organism evidence="3 4">
    <name type="scientific">Nostoc paludosum FACHB-159</name>
    <dbReference type="NCBI Taxonomy" id="2692908"/>
    <lineage>
        <taxon>Bacteria</taxon>
        <taxon>Bacillati</taxon>
        <taxon>Cyanobacteriota</taxon>
        <taxon>Cyanophyceae</taxon>
        <taxon>Nostocales</taxon>
        <taxon>Nostocaceae</taxon>
        <taxon>Nostoc</taxon>
    </lineage>
</organism>
<protein>
    <submittedName>
        <fullName evidence="3">DUF3592 domain-containing protein</fullName>
    </submittedName>
</protein>
<name>A0ABR8K5I7_9NOSO</name>
<evidence type="ECO:0000313" key="4">
    <source>
        <dbReference type="Proteomes" id="UP000637383"/>
    </source>
</evidence>